<dbReference type="PANTHER" id="PTHR33393">
    <property type="entry name" value="POLYGLUTAMINE SYNTHESIS ACCESSORY PROTEIN RV0574C-RELATED"/>
    <property type="match status" value="1"/>
</dbReference>
<evidence type="ECO:0000259" key="4">
    <source>
        <dbReference type="SMART" id="SM00854"/>
    </source>
</evidence>
<keyword evidence="6" id="KW-1185">Reference proteome</keyword>
<dbReference type="AlphaFoldDB" id="A0A3E3K4Y4"/>
<keyword evidence="3" id="KW-0472">Membrane</keyword>
<dbReference type="Pfam" id="PF09587">
    <property type="entry name" value="PGA_cap"/>
    <property type="match status" value="1"/>
</dbReference>
<protein>
    <submittedName>
        <fullName evidence="5">CapA family protein</fullName>
    </submittedName>
</protein>
<organism evidence="5 6">
    <name type="scientific">Sellimonas intestinalis</name>
    <dbReference type="NCBI Taxonomy" id="1653434"/>
    <lineage>
        <taxon>Bacteria</taxon>
        <taxon>Bacillati</taxon>
        <taxon>Bacillota</taxon>
        <taxon>Clostridia</taxon>
        <taxon>Lachnospirales</taxon>
        <taxon>Lachnospiraceae</taxon>
        <taxon>Sellimonas</taxon>
    </lineage>
</organism>
<dbReference type="SUPFAM" id="SSF56300">
    <property type="entry name" value="Metallo-dependent phosphatases"/>
    <property type="match status" value="1"/>
</dbReference>
<sequence length="435" mass="49478">MTEEEKRREAARRGKIQKEKRRRRLIWKRRIVIAGMMLVLALIIFVISAIRSCHQEAVETQARIRKEKEEKEERKKAEAKAKEKEEHTLHMVAVGDHFYHDTVIFDGQKDSGEWNYDTIYEPVKEKIEAADLAVVNQETPIVNTHEETSGYPTFGMPQEGGQALANLGFDVITMSTNHSYDKGKEGILNSLTFWESRETPPVVLGIHKSAKDQQENRVKIIEKKAFKIAMMNYTTLINIGAPVPENETYAVDVYDEETVKADVEKAKAEADIVMVYLHSGVEYQSEPDKATKQRIEYLASLGVDVVIGTHPHVIRPYGEMERPDGKKMLVYYSLGNFVSGQQGASQLLEGMADITFQKDPDTGEVRVEQYSMEPLVMHYEPGFVGYGVYPLEDYTEELAAKSGVPKATGEEYTLETIKAYFEPYLKQQIFTMSQS</sequence>
<dbReference type="EMBL" id="QVLX01000001">
    <property type="protein sequence ID" value="RGE89746.1"/>
    <property type="molecule type" value="Genomic_DNA"/>
</dbReference>
<feature type="region of interest" description="Disordered" evidence="2">
    <location>
        <begin position="66"/>
        <end position="85"/>
    </location>
</feature>
<evidence type="ECO:0000256" key="1">
    <source>
        <dbReference type="ARBA" id="ARBA00005662"/>
    </source>
</evidence>
<dbReference type="SMART" id="SM00854">
    <property type="entry name" value="PGA_cap"/>
    <property type="match status" value="1"/>
</dbReference>
<keyword evidence="3" id="KW-0812">Transmembrane</keyword>
<dbReference type="PANTHER" id="PTHR33393:SF12">
    <property type="entry name" value="CAPSULE BIOSYNTHESIS PROTEIN CAPA"/>
    <property type="match status" value="1"/>
</dbReference>
<feature type="domain" description="Capsule synthesis protein CapA" evidence="4">
    <location>
        <begin position="90"/>
        <end position="341"/>
    </location>
</feature>
<evidence type="ECO:0000256" key="2">
    <source>
        <dbReference type="SAM" id="MobiDB-lite"/>
    </source>
</evidence>
<comment type="caution">
    <text evidence="5">The sequence shown here is derived from an EMBL/GenBank/DDBJ whole genome shotgun (WGS) entry which is preliminary data.</text>
</comment>
<dbReference type="RefSeq" id="WP_024732833.1">
    <property type="nucleotide sequence ID" value="NZ_CALBAT010000008.1"/>
</dbReference>
<feature type="transmembrane region" description="Helical" evidence="3">
    <location>
        <begin position="31"/>
        <end position="50"/>
    </location>
</feature>
<keyword evidence="3" id="KW-1133">Transmembrane helix</keyword>
<evidence type="ECO:0000313" key="6">
    <source>
        <dbReference type="Proteomes" id="UP000261080"/>
    </source>
</evidence>
<name>A0A3E3K4Y4_9FIRM</name>
<proteinExistence type="inferred from homology"/>
<evidence type="ECO:0000256" key="3">
    <source>
        <dbReference type="SAM" id="Phobius"/>
    </source>
</evidence>
<dbReference type="InterPro" id="IPR019079">
    <property type="entry name" value="Capsule_synth_CapA"/>
</dbReference>
<reference evidence="5 6" key="1">
    <citation type="submission" date="2018-08" db="EMBL/GenBank/DDBJ databases">
        <title>A genome reference for cultivated species of the human gut microbiota.</title>
        <authorList>
            <person name="Zou Y."/>
            <person name="Xue W."/>
            <person name="Luo G."/>
        </authorList>
    </citation>
    <scope>NUCLEOTIDE SEQUENCE [LARGE SCALE GENOMIC DNA]</scope>
    <source>
        <strain evidence="5 6">AF37-2AT</strain>
    </source>
</reference>
<dbReference type="Gene3D" id="3.60.21.10">
    <property type="match status" value="1"/>
</dbReference>
<evidence type="ECO:0000313" key="5">
    <source>
        <dbReference type="EMBL" id="RGE89746.1"/>
    </source>
</evidence>
<dbReference type="Proteomes" id="UP000261080">
    <property type="component" value="Unassembled WGS sequence"/>
</dbReference>
<dbReference type="InterPro" id="IPR029052">
    <property type="entry name" value="Metallo-depent_PP-like"/>
</dbReference>
<comment type="similarity">
    <text evidence="1">Belongs to the CapA family.</text>
</comment>
<dbReference type="OrthoDB" id="9810906at2"/>
<gene>
    <name evidence="5" type="ORF">DW016_00220</name>
</gene>
<accession>A0A3E3K4Y4</accession>
<dbReference type="CDD" id="cd07381">
    <property type="entry name" value="MPP_CapA"/>
    <property type="match status" value="1"/>
</dbReference>
<dbReference type="InterPro" id="IPR052169">
    <property type="entry name" value="CW_Biosynth-Accessory"/>
</dbReference>